<gene>
    <name evidence="2" type="ORF">GGX14DRAFT_409157</name>
</gene>
<dbReference type="Proteomes" id="UP001219525">
    <property type="component" value="Unassembled WGS sequence"/>
</dbReference>
<name>A0AAD6Y2R3_9AGAR</name>
<keyword evidence="3" id="KW-1185">Reference proteome</keyword>
<evidence type="ECO:0000313" key="2">
    <source>
        <dbReference type="EMBL" id="KAJ7187467.1"/>
    </source>
</evidence>
<dbReference type="AlphaFoldDB" id="A0AAD6Y2R3"/>
<proteinExistence type="predicted"/>
<feature type="compositionally biased region" description="Low complexity" evidence="1">
    <location>
        <begin position="180"/>
        <end position="199"/>
    </location>
</feature>
<feature type="non-terminal residue" evidence="2">
    <location>
        <position position="1"/>
    </location>
</feature>
<reference evidence="2" key="1">
    <citation type="submission" date="2023-03" db="EMBL/GenBank/DDBJ databases">
        <title>Massive genome expansion in bonnet fungi (Mycena s.s.) driven by repeated elements and novel gene families across ecological guilds.</title>
        <authorList>
            <consortium name="Lawrence Berkeley National Laboratory"/>
            <person name="Harder C.B."/>
            <person name="Miyauchi S."/>
            <person name="Viragh M."/>
            <person name="Kuo A."/>
            <person name="Thoen E."/>
            <person name="Andreopoulos B."/>
            <person name="Lu D."/>
            <person name="Skrede I."/>
            <person name="Drula E."/>
            <person name="Henrissat B."/>
            <person name="Morin E."/>
            <person name="Kohler A."/>
            <person name="Barry K."/>
            <person name="LaButti K."/>
            <person name="Morin E."/>
            <person name="Salamov A."/>
            <person name="Lipzen A."/>
            <person name="Mereny Z."/>
            <person name="Hegedus B."/>
            <person name="Baldrian P."/>
            <person name="Stursova M."/>
            <person name="Weitz H."/>
            <person name="Taylor A."/>
            <person name="Grigoriev I.V."/>
            <person name="Nagy L.G."/>
            <person name="Martin F."/>
            <person name="Kauserud H."/>
        </authorList>
    </citation>
    <scope>NUCLEOTIDE SEQUENCE</scope>
    <source>
        <strain evidence="2">9144</strain>
    </source>
</reference>
<sequence>MVRWGQADSLLICLQCTFKILESACPIRIFWWVQLQGHSGLPASDIDFCIMLQDFGVGLPDQDDQVELDTLLCDLRIVQLQGPLGFPASDIDLQVILQDLLIDVLDQDAQVGSSPLPPYVPAVQLQGPSSLPACDIDILMMLQNFGVDLPDQDDQVQSDPPVMAGGAEGLGGGGAGGPSAKGLSSLAQSSRASRGPMMRSDPRPPPRPTQEDIDAQAEIDYQNDMANAEEDENLDHGAIEDYDSAESHNYN</sequence>
<evidence type="ECO:0000313" key="3">
    <source>
        <dbReference type="Proteomes" id="UP001219525"/>
    </source>
</evidence>
<organism evidence="2 3">
    <name type="scientific">Mycena pura</name>
    <dbReference type="NCBI Taxonomy" id="153505"/>
    <lineage>
        <taxon>Eukaryota</taxon>
        <taxon>Fungi</taxon>
        <taxon>Dikarya</taxon>
        <taxon>Basidiomycota</taxon>
        <taxon>Agaricomycotina</taxon>
        <taxon>Agaricomycetes</taxon>
        <taxon>Agaricomycetidae</taxon>
        <taxon>Agaricales</taxon>
        <taxon>Marasmiineae</taxon>
        <taxon>Mycenaceae</taxon>
        <taxon>Mycena</taxon>
    </lineage>
</organism>
<evidence type="ECO:0000256" key="1">
    <source>
        <dbReference type="SAM" id="MobiDB-lite"/>
    </source>
</evidence>
<accession>A0AAD6Y2R3</accession>
<comment type="caution">
    <text evidence="2">The sequence shown here is derived from an EMBL/GenBank/DDBJ whole genome shotgun (WGS) entry which is preliminary data.</text>
</comment>
<feature type="region of interest" description="Disordered" evidence="1">
    <location>
        <begin position="150"/>
        <end position="251"/>
    </location>
</feature>
<dbReference type="EMBL" id="JARJCW010000198">
    <property type="protein sequence ID" value="KAJ7187467.1"/>
    <property type="molecule type" value="Genomic_DNA"/>
</dbReference>
<feature type="compositionally biased region" description="Gly residues" evidence="1">
    <location>
        <begin position="166"/>
        <end position="179"/>
    </location>
</feature>
<protein>
    <submittedName>
        <fullName evidence="2">Uncharacterized protein</fullName>
    </submittedName>
</protein>